<dbReference type="AlphaFoldDB" id="A0A2I0VBC0"/>
<dbReference type="InterPro" id="IPR052035">
    <property type="entry name" value="ZnF_BED_domain_contain"/>
</dbReference>
<dbReference type="GO" id="GO:0003677">
    <property type="term" value="F:DNA binding"/>
    <property type="evidence" value="ECO:0007669"/>
    <property type="project" value="UniProtKB-KW"/>
</dbReference>
<dbReference type="GO" id="GO:0008270">
    <property type="term" value="F:zinc ion binding"/>
    <property type="evidence" value="ECO:0007669"/>
    <property type="project" value="UniProtKB-KW"/>
</dbReference>
<name>A0A2I0VBC0_9ASPA</name>
<dbReference type="InterPro" id="IPR025525">
    <property type="entry name" value="hAT-like_transposase_RNase-H"/>
</dbReference>
<comment type="subunit">
    <text evidence="2">Homodimer.</text>
</comment>
<keyword evidence="8" id="KW-0804">Transcription</keyword>
<evidence type="ECO:0000256" key="9">
    <source>
        <dbReference type="ARBA" id="ARBA00023242"/>
    </source>
</evidence>
<evidence type="ECO:0000256" key="6">
    <source>
        <dbReference type="ARBA" id="ARBA00023015"/>
    </source>
</evidence>
<keyword evidence="5" id="KW-0862">Zinc</keyword>
<dbReference type="PROSITE" id="PS50808">
    <property type="entry name" value="ZF_BED"/>
    <property type="match status" value="1"/>
</dbReference>
<sequence>MCSTVWGYYEMLPLPSDGKQRCKCRRCGTIYQCDSKYGTGNLRRHIQNCKKRDTRDIGQLILQSNAASTISMTESTFDIHEFRELFTSCIIMHDLPFQCVEWPGLRSLLQYLRRDLQIISRNTARSDCKKMFIKEKGLLQKEILQSNSRVSLTSDLWTSINTDGFICLTAHFIDNKWLLQKKIINFGFIPPPHDGIALCEKLHYFLTEWKIQNRIFSITLDNASANNVSVEFLRNQLNLRGALLCKGEFFHIRCCAHVVNLIVQEGLKEVDISILKVRDSVKYVKGSQARKQKFLECVKQSYLDSKKGLRQDVPTRWNSTFIMLDSAIYYKHAFQHLELLDSNFKTCPSNTEWDRLESICKFLAPFYEITCAFSGTKYPTSNMFFPCVSTAYAALKHERAYGIEYIRNIAARMLVKFEKYWFDFCDILAIAVILDPRYKFTFVEWCYKKLYGGDYVSETKKVRDKLFALFSNYEKMNEDYDSFEEEITMPKKSQLEMYLEEQKIDRKVKLDILHFWKGNQYRYPEVAAMARDVLCIPISTVASESAFSNSGRILDQYRSALKPDIVEALVCIKDWLYGNNGKCSNF</sequence>
<evidence type="ECO:0000313" key="12">
    <source>
        <dbReference type="EMBL" id="PKU60703.1"/>
    </source>
</evidence>
<dbReference type="InterPro" id="IPR008906">
    <property type="entry name" value="HATC_C_dom"/>
</dbReference>
<accession>A0A2I0VBC0</accession>
<dbReference type="InterPro" id="IPR003656">
    <property type="entry name" value="Znf_BED"/>
</dbReference>
<evidence type="ECO:0000313" key="13">
    <source>
        <dbReference type="Proteomes" id="UP000233837"/>
    </source>
</evidence>
<keyword evidence="13" id="KW-1185">Reference proteome</keyword>
<evidence type="ECO:0000256" key="4">
    <source>
        <dbReference type="ARBA" id="ARBA00022771"/>
    </source>
</evidence>
<keyword evidence="4 10" id="KW-0863">Zinc-finger</keyword>
<reference evidence="12 13" key="2">
    <citation type="journal article" date="2017" name="Nature">
        <title>The Apostasia genome and the evolution of orchids.</title>
        <authorList>
            <person name="Zhang G.Q."/>
            <person name="Liu K.W."/>
            <person name="Li Z."/>
            <person name="Lohaus R."/>
            <person name="Hsiao Y.Y."/>
            <person name="Niu S.C."/>
            <person name="Wang J.Y."/>
            <person name="Lin Y.C."/>
            <person name="Xu Q."/>
            <person name="Chen L.J."/>
            <person name="Yoshida K."/>
            <person name="Fujiwara S."/>
            <person name="Wang Z.W."/>
            <person name="Zhang Y.Q."/>
            <person name="Mitsuda N."/>
            <person name="Wang M."/>
            <person name="Liu G.H."/>
            <person name="Pecoraro L."/>
            <person name="Huang H.X."/>
            <person name="Xiao X.J."/>
            <person name="Lin M."/>
            <person name="Wu X.Y."/>
            <person name="Wu W.L."/>
            <person name="Chen Y.Y."/>
            <person name="Chang S.B."/>
            <person name="Sakamoto S."/>
            <person name="Ohme-Takagi M."/>
            <person name="Yagi M."/>
            <person name="Zeng S.J."/>
            <person name="Shen C.Y."/>
            <person name="Yeh C.M."/>
            <person name="Luo Y.B."/>
            <person name="Tsai W.C."/>
            <person name="Van de Peer Y."/>
            <person name="Liu Z.J."/>
        </authorList>
    </citation>
    <scope>NUCLEOTIDE SEQUENCE [LARGE SCALE GENOMIC DNA]</scope>
    <source>
        <tissue evidence="12">The whole plant</tissue>
    </source>
</reference>
<protein>
    <submittedName>
        <fullName evidence="12">AC transposase</fullName>
    </submittedName>
</protein>
<evidence type="ECO:0000256" key="10">
    <source>
        <dbReference type="PROSITE-ProRule" id="PRU00027"/>
    </source>
</evidence>
<keyword evidence="9" id="KW-0539">Nucleus</keyword>
<evidence type="ECO:0000256" key="5">
    <source>
        <dbReference type="ARBA" id="ARBA00022833"/>
    </source>
</evidence>
<organism evidence="12 13">
    <name type="scientific">Dendrobium catenatum</name>
    <dbReference type="NCBI Taxonomy" id="906689"/>
    <lineage>
        <taxon>Eukaryota</taxon>
        <taxon>Viridiplantae</taxon>
        <taxon>Streptophyta</taxon>
        <taxon>Embryophyta</taxon>
        <taxon>Tracheophyta</taxon>
        <taxon>Spermatophyta</taxon>
        <taxon>Magnoliopsida</taxon>
        <taxon>Liliopsida</taxon>
        <taxon>Asparagales</taxon>
        <taxon>Orchidaceae</taxon>
        <taxon>Epidendroideae</taxon>
        <taxon>Malaxideae</taxon>
        <taxon>Dendrobiinae</taxon>
        <taxon>Dendrobium</taxon>
    </lineage>
</organism>
<gene>
    <name evidence="12" type="ORF">MA16_Dca028386</name>
</gene>
<reference evidence="12 13" key="1">
    <citation type="journal article" date="2016" name="Sci. Rep.">
        <title>The Dendrobium catenatum Lindl. genome sequence provides insights into polysaccharide synthase, floral development and adaptive evolution.</title>
        <authorList>
            <person name="Zhang G.Q."/>
            <person name="Xu Q."/>
            <person name="Bian C."/>
            <person name="Tsai W.C."/>
            <person name="Yeh C.M."/>
            <person name="Liu K.W."/>
            <person name="Yoshida K."/>
            <person name="Zhang L.S."/>
            <person name="Chang S.B."/>
            <person name="Chen F."/>
            <person name="Shi Y."/>
            <person name="Su Y.Y."/>
            <person name="Zhang Y.Q."/>
            <person name="Chen L.J."/>
            <person name="Yin Y."/>
            <person name="Lin M."/>
            <person name="Huang H."/>
            <person name="Deng H."/>
            <person name="Wang Z.W."/>
            <person name="Zhu S.L."/>
            <person name="Zhao X."/>
            <person name="Deng C."/>
            <person name="Niu S.C."/>
            <person name="Huang J."/>
            <person name="Wang M."/>
            <person name="Liu G.H."/>
            <person name="Yang H.J."/>
            <person name="Xiao X.J."/>
            <person name="Hsiao Y.Y."/>
            <person name="Wu W.L."/>
            <person name="Chen Y.Y."/>
            <person name="Mitsuda N."/>
            <person name="Ohme-Takagi M."/>
            <person name="Luo Y.B."/>
            <person name="Van de Peer Y."/>
            <person name="Liu Z.J."/>
        </authorList>
    </citation>
    <scope>NUCLEOTIDE SEQUENCE [LARGE SCALE GENOMIC DNA]</scope>
    <source>
        <tissue evidence="12">The whole plant</tissue>
    </source>
</reference>
<dbReference type="SUPFAM" id="SSF53098">
    <property type="entry name" value="Ribonuclease H-like"/>
    <property type="match status" value="1"/>
</dbReference>
<dbReference type="GO" id="GO:0005634">
    <property type="term" value="C:nucleus"/>
    <property type="evidence" value="ECO:0007669"/>
    <property type="project" value="UniProtKB-SubCell"/>
</dbReference>
<dbReference type="InterPro" id="IPR036236">
    <property type="entry name" value="Znf_C2H2_sf"/>
</dbReference>
<dbReference type="EMBL" id="KZ505001">
    <property type="protein sequence ID" value="PKU60703.1"/>
    <property type="molecule type" value="Genomic_DNA"/>
</dbReference>
<keyword evidence="7" id="KW-0238">DNA-binding</keyword>
<dbReference type="PANTHER" id="PTHR46481:SF6">
    <property type="entry name" value="ZINC FINGER BED DOMAIN-CONTAINING PROTEIN RICESLEEPER 2-LIKE"/>
    <property type="match status" value="1"/>
</dbReference>
<evidence type="ECO:0000256" key="7">
    <source>
        <dbReference type="ARBA" id="ARBA00023125"/>
    </source>
</evidence>
<dbReference type="Pfam" id="PF14372">
    <property type="entry name" value="hAT-like_RNase-H"/>
    <property type="match status" value="1"/>
</dbReference>
<dbReference type="SMART" id="SM00614">
    <property type="entry name" value="ZnF_BED"/>
    <property type="match status" value="1"/>
</dbReference>
<feature type="domain" description="BED-type" evidence="11">
    <location>
        <begin position="1"/>
        <end position="57"/>
    </location>
</feature>
<proteinExistence type="predicted"/>
<dbReference type="Proteomes" id="UP000233837">
    <property type="component" value="Unassembled WGS sequence"/>
</dbReference>
<dbReference type="PANTHER" id="PTHR46481">
    <property type="entry name" value="ZINC FINGER BED DOMAIN-CONTAINING PROTEIN 4"/>
    <property type="match status" value="1"/>
</dbReference>
<dbReference type="InterPro" id="IPR012337">
    <property type="entry name" value="RNaseH-like_sf"/>
</dbReference>
<dbReference type="Pfam" id="PF05699">
    <property type="entry name" value="Dimer_Tnp_hAT"/>
    <property type="match status" value="1"/>
</dbReference>
<comment type="subcellular location">
    <subcellularLocation>
        <location evidence="1">Nucleus</location>
    </subcellularLocation>
</comment>
<evidence type="ECO:0000259" key="11">
    <source>
        <dbReference type="PROSITE" id="PS50808"/>
    </source>
</evidence>
<dbReference type="GO" id="GO:0046983">
    <property type="term" value="F:protein dimerization activity"/>
    <property type="evidence" value="ECO:0007669"/>
    <property type="project" value="InterPro"/>
</dbReference>
<evidence type="ECO:0000256" key="2">
    <source>
        <dbReference type="ARBA" id="ARBA00011738"/>
    </source>
</evidence>
<keyword evidence="3" id="KW-0479">Metal-binding</keyword>
<evidence type="ECO:0000256" key="3">
    <source>
        <dbReference type="ARBA" id="ARBA00022723"/>
    </source>
</evidence>
<evidence type="ECO:0000256" key="8">
    <source>
        <dbReference type="ARBA" id="ARBA00023163"/>
    </source>
</evidence>
<keyword evidence="6" id="KW-0805">Transcription regulation</keyword>
<dbReference type="SUPFAM" id="SSF57667">
    <property type="entry name" value="beta-beta-alpha zinc fingers"/>
    <property type="match status" value="1"/>
</dbReference>
<evidence type="ECO:0000256" key="1">
    <source>
        <dbReference type="ARBA" id="ARBA00004123"/>
    </source>
</evidence>